<name>I4EKE2_9BACT</name>
<keyword evidence="1" id="KW-0472">Membrane</keyword>
<protein>
    <submittedName>
        <fullName evidence="2">Uncharacterized protein</fullName>
    </submittedName>
</protein>
<sequence>MGITAVIFLLVMLLLDIGGFIAHGVSYPLAAVLIIGYNVVQAYVIRLVARRRH</sequence>
<keyword evidence="1" id="KW-0812">Transmembrane</keyword>
<accession>I4EKE2</accession>
<evidence type="ECO:0000256" key="1">
    <source>
        <dbReference type="SAM" id="Phobius"/>
    </source>
</evidence>
<keyword evidence="3" id="KW-1185">Reference proteome</keyword>
<dbReference type="EMBL" id="CAGS01000398">
    <property type="protein sequence ID" value="CCF85154.1"/>
    <property type="molecule type" value="Genomic_DNA"/>
</dbReference>
<evidence type="ECO:0000313" key="2">
    <source>
        <dbReference type="EMBL" id="CCF85154.1"/>
    </source>
</evidence>
<reference evidence="2 3" key="1">
    <citation type="journal article" date="2012" name="ISME J.">
        <title>Nitrification expanded: discovery, physiology and genomics of a nitrite-oxidizing bacterium from the phylum Chloroflexi.</title>
        <authorList>
            <person name="Sorokin D.Y."/>
            <person name="Lucker S."/>
            <person name="Vejmelkova D."/>
            <person name="Kostrikina N.A."/>
            <person name="Kleerebezem R."/>
            <person name="Rijpstra W.I."/>
            <person name="Damste J.S."/>
            <person name="Le Paslier D."/>
            <person name="Muyzer G."/>
            <person name="Wagner M."/>
            <person name="van Loosdrecht M.C."/>
            <person name="Daims H."/>
        </authorList>
    </citation>
    <scope>NUCLEOTIDE SEQUENCE [LARGE SCALE GENOMIC DNA]</scope>
    <source>
        <strain evidence="3">none</strain>
    </source>
</reference>
<dbReference type="Proteomes" id="UP000004221">
    <property type="component" value="Unassembled WGS sequence"/>
</dbReference>
<comment type="caution">
    <text evidence="2">The sequence shown here is derived from an EMBL/GenBank/DDBJ whole genome shotgun (WGS) entry which is preliminary data.</text>
</comment>
<gene>
    <name evidence="2" type="ORF">NITHO_4570006</name>
</gene>
<feature type="transmembrane region" description="Helical" evidence="1">
    <location>
        <begin position="29"/>
        <end position="49"/>
    </location>
</feature>
<keyword evidence="1" id="KW-1133">Transmembrane helix</keyword>
<proteinExistence type="predicted"/>
<organism evidence="2 3">
    <name type="scientific">Nitrolancea hollandica Lb</name>
    <dbReference type="NCBI Taxonomy" id="1129897"/>
    <lineage>
        <taxon>Bacteria</taxon>
        <taxon>Pseudomonadati</taxon>
        <taxon>Thermomicrobiota</taxon>
        <taxon>Thermomicrobia</taxon>
        <taxon>Sphaerobacterales</taxon>
        <taxon>Sphaerobacterineae</taxon>
        <taxon>Sphaerobacteraceae</taxon>
        <taxon>Nitrolancea</taxon>
    </lineage>
</organism>
<dbReference type="AlphaFoldDB" id="I4EKE2"/>
<evidence type="ECO:0000313" key="3">
    <source>
        <dbReference type="Proteomes" id="UP000004221"/>
    </source>
</evidence>